<protein>
    <submittedName>
        <fullName evidence="1">C2H2-type domain-containing protein</fullName>
    </submittedName>
</protein>
<accession>A0ABP0Q0F6</accession>
<dbReference type="Proteomes" id="UP001642464">
    <property type="component" value="Unassembled WGS sequence"/>
</dbReference>
<comment type="caution">
    <text evidence="1">The sequence shown here is derived from an EMBL/GenBank/DDBJ whole genome shotgun (WGS) entry which is preliminary data.</text>
</comment>
<evidence type="ECO:0000313" key="1">
    <source>
        <dbReference type="EMBL" id="CAK9080644.1"/>
    </source>
</evidence>
<name>A0ABP0Q0F6_9DINO</name>
<proteinExistence type="predicted"/>
<evidence type="ECO:0000313" key="2">
    <source>
        <dbReference type="Proteomes" id="UP001642464"/>
    </source>
</evidence>
<sequence>MIFDFEMRKATVKWLAEFDNIRYRVPEKEKHVCFVQVAMLEFSEDQRLTLLEEYMQSIHGAFFRWPSLDASESRLDAMRRAVPMSFATPALSGQCCAKCGQQLQSRNALFRHLRSTSSACASTLAPAPSAERRESRLQVALVVSYVEKPDGWEEQLVAASLRAFPLHPQEPRPAPRVTWASPPQRGPAKANVLGMRLPKKAEGLEGPEILETWLFLTPPASLAILSINYHQPPCLVIISSFAAVSLLSLNLQCVFVAGVSFLFNTADISRPYTISSQFSERFGLLQRPSKPNLQNPNECRQICLGLI</sequence>
<keyword evidence="2" id="KW-1185">Reference proteome</keyword>
<organism evidence="1 2">
    <name type="scientific">Durusdinium trenchii</name>
    <dbReference type="NCBI Taxonomy" id="1381693"/>
    <lineage>
        <taxon>Eukaryota</taxon>
        <taxon>Sar</taxon>
        <taxon>Alveolata</taxon>
        <taxon>Dinophyceae</taxon>
        <taxon>Suessiales</taxon>
        <taxon>Symbiodiniaceae</taxon>
        <taxon>Durusdinium</taxon>
    </lineage>
</organism>
<gene>
    <name evidence="1" type="ORF">SCF082_LOCUS38431</name>
</gene>
<reference evidence="1 2" key="1">
    <citation type="submission" date="2024-02" db="EMBL/GenBank/DDBJ databases">
        <authorList>
            <person name="Chen Y."/>
            <person name="Shah S."/>
            <person name="Dougan E. K."/>
            <person name="Thang M."/>
            <person name="Chan C."/>
        </authorList>
    </citation>
    <scope>NUCLEOTIDE SEQUENCE [LARGE SCALE GENOMIC DNA]</scope>
</reference>
<dbReference type="EMBL" id="CAXAMM010038754">
    <property type="protein sequence ID" value="CAK9080644.1"/>
    <property type="molecule type" value="Genomic_DNA"/>
</dbReference>